<dbReference type="GO" id="GO:0015421">
    <property type="term" value="F:ABC-type oligopeptide transporter activity"/>
    <property type="evidence" value="ECO:0007669"/>
    <property type="project" value="TreeGrafter"/>
</dbReference>
<dbReference type="OrthoDB" id="6500128at2759"/>
<dbReference type="Proteomes" id="UP000270094">
    <property type="component" value="Unassembled WGS sequence"/>
</dbReference>
<gene>
    <name evidence="1" type="ORF">SVUK_LOCUS19191</name>
</gene>
<dbReference type="EMBL" id="UYYB01128258">
    <property type="protein sequence ID" value="VDM84193.1"/>
    <property type="molecule type" value="Genomic_DNA"/>
</dbReference>
<protein>
    <recommendedName>
        <fullName evidence="3">ABC transporter domain-containing protein</fullName>
    </recommendedName>
</protein>
<evidence type="ECO:0000313" key="1">
    <source>
        <dbReference type="EMBL" id="VDM84193.1"/>
    </source>
</evidence>
<sequence>MFDDEDARELNLRHLRSHISLVGQEPTLFNYSIRENIAYGSENSTIEQIEEAAKLANAHDFITKLPEVCTAYIFEILLGKHCETLRAITPLLVKREECCLEDKNNV</sequence>
<dbReference type="GO" id="GO:0005743">
    <property type="term" value="C:mitochondrial inner membrane"/>
    <property type="evidence" value="ECO:0007669"/>
    <property type="project" value="TreeGrafter"/>
</dbReference>
<evidence type="ECO:0000313" key="2">
    <source>
        <dbReference type="Proteomes" id="UP000270094"/>
    </source>
</evidence>
<evidence type="ECO:0008006" key="3">
    <source>
        <dbReference type="Google" id="ProtNLM"/>
    </source>
</evidence>
<dbReference type="AlphaFoldDB" id="A0A3P7JT39"/>
<dbReference type="PANTHER" id="PTHR43394">
    <property type="entry name" value="ATP-DEPENDENT PERMEASE MDL1, MITOCHONDRIAL"/>
    <property type="match status" value="1"/>
</dbReference>
<reference evidence="1 2" key="1">
    <citation type="submission" date="2018-11" db="EMBL/GenBank/DDBJ databases">
        <authorList>
            <consortium name="Pathogen Informatics"/>
        </authorList>
    </citation>
    <scope>NUCLEOTIDE SEQUENCE [LARGE SCALE GENOMIC DNA]</scope>
</reference>
<dbReference type="InterPro" id="IPR039421">
    <property type="entry name" value="Type_1_exporter"/>
</dbReference>
<dbReference type="PANTHER" id="PTHR43394:SF1">
    <property type="entry name" value="ATP-BINDING CASSETTE SUB-FAMILY B MEMBER 10, MITOCHONDRIAL"/>
    <property type="match status" value="1"/>
</dbReference>
<dbReference type="InterPro" id="IPR027417">
    <property type="entry name" value="P-loop_NTPase"/>
</dbReference>
<dbReference type="SUPFAM" id="SSF52540">
    <property type="entry name" value="P-loop containing nucleoside triphosphate hydrolases"/>
    <property type="match status" value="1"/>
</dbReference>
<name>A0A3P7JT39_STRVU</name>
<organism evidence="1 2">
    <name type="scientific">Strongylus vulgaris</name>
    <name type="common">Blood worm</name>
    <dbReference type="NCBI Taxonomy" id="40348"/>
    <lineage>
        <taxon>Eukaryota</taxon>
        <taxon>Metazoa</taxon>
        <taxon>Ecdysozoa</taxon>
        <taxon>Nematoda</taxon>
        <taxon>Chromadorea</taxon>
        <taxon>Rhabditida</taxon>
        <taxon>Rhabditina</taxon>
        <taxon>Rhabditomorpha</taxon>
        <taxon>Strongyloidea</taxon>
        <taxon>Strongylidae</taxon>
        <taxon>Strongylus</taxon>
    </lineage>
</organism>
<proteinExistence type="predicted"/>
<dbReference type="Gene3D" id="3.40.50.300">
    <property type="entry name" value="P-loop containing nucleotide triphosphate hydrolases"/>
    <property type="match status" value="1"/>
</dbReference>
<keyword evidence="2" id="KW-1185">Reference proteome</keyword>
<dbReference type="GO" id="GO:0090374">
    <property type="term" value="P:oligopeptide export from mitochondrion"/>
    <property type="evidence" value="ECO:0007669"/>
    <property type="project" value="TreeGrafter"/>
</dbReference>
<accession>A0A3P7JT39</accession>